<reference evidence="1" key="1">
    <citation type="submission" date="2019-12" db="EMBL/GenBank/DDBJ databases">
        <title>Genome sequencing and annotation of Brassica cretica.</title>
        <authorList>
            <person name="Studholme D.J."/>
            <person name="Sarris P.F."/>
        </authorList>
    </citation>
    <scope>NUCLEOTIDE SEQUENCE</scope>
    <source>
        <strain evidence="1">PFS-102/07</strain>
        <tissue evidence="1">Leaf</tissue>
    </source>
</reference>
<protein>
    <submittedName>
        <fullName evidence="1">Uncharacterized protein</fullName>
    </submittedName>
</protein>
<accession>A0A8S9ILQ0</accession>
<gene>
    <name evidence="1" type="ORF">F2Q70_00002951</name>
</gene>
<organism evidence="1">
    <name type="scientific">Brassica cretica</name>
    <name type="common">Mustard</name>
    <dbReference type="NCBI Taxonomy" id="69181"/>
    <lineage>
        <taxon>Eukaryota</taxon>
        <taxon>Viridiplantae</taxon>
        <taxon>Streptophyta</taxon>
        <taxon>Embryophyta</taxon>
        <taxon>Tracheophyta</taxon>
        <taxon>Spermatophyta</taxon>
        <taxon>Magnoliopsida</taxon>
        <taxon>eudicotyledons</taxon>
        <taxon>Gunneridae</taxon>
        <taxon>Pentapetalae</taxon>
        <taxon>rosids</taxon>
        <taxon>malvids</taxon>
        <taxon>Brassicales</taxon>
        <taxon>Brassicaceae</taxon>
        <taxon>Brassiceae</taxon>
        <taxon>Brassica</taxon>
    </lineage>
</organism>
<name>A0A8S9ILQ0_BRACR</name>
<proteinExistence type="predicted"/>
<dbReference type="AlphaFoldDB" id="A0A8S9ILQ0"/>
<evidence type="ECO:0000313" key="1">
    <source>
        <dbReference type="EMBL" id="KAF2570788.1"/>
    </source>
</evidence>
<dbReference type="EMBL" id="QGKY02001015">
    <property type="protein sequence ID" value="KAF2570788.1"/>
    <property type="molecule type" value="Genomic_DNA"/>
</dbReference>
<sequence length="86" mass="9697">MEWINSKRNWKHDVKYFSMMGIEDIINTSSQKCGTLENVNEAGEQVMDSLGLVRDIPVLITDRVMRADLIVDHRQGNACGSDCCPP</sequence>
<comment type="caution">
    <text evidence="1">The sequence shown here is derived from an EMBL/GenBank/DDBJ whole genome shotgun (WGS) entry which is preliminary data.</text>
</comment>